<feature type="transmembrane region" description="Helical" evidence="13">
    <location>
        <begin position="342"/>
        <end position="364"/>
    </location>
</feature>
<keyword evidence="10" id="KW-0238">DNA-binding</keyword>
<feature type="domain" description="Response regulatory" evidence="17">
    <location>
        <begin position="676"/>
        <end position="791"/>
    </location>
</feature>
<evidence type="ECO:0000256" key="2">
    <source>
        <dbReference type="ARBA" id="ARBA00012438"/>
    </source>
</evidence>
<keyword evidence="7" id="KW-0067">ATP-binding</keyword>
<dbReference type="FunFam" id="3.30.565.10:FF:000037">
    <property type="entry name" value="Hybrid sensor histidine kinase/response regulator"/>
    <property type="match status" value="1"/>
</dbReference>
<evidence type="ECO:0000259" key="15">
    <source>
        <dbReference type="PROSITE" id="PS01124"/>
    </source>
</evidence>
<feature type="chain" id="PRO_5011691660" description="histidine kinase" evidence="14">
    <location>
        <begin position="27"/>
        <end position="926"/>
    </location>
</feature>
<dbReference type="PROSITE" id="PS50110">
    <property type="entry name" value="RESPONSE_REGULATORY"/>
    <property type="match status" value="1"/>
</dbReference>
<dbReference type="SUPFAM" id="SSF55874">
    <property type="entry name" value="ATPase domain of HSP90 chaperone/DNA topoisomerase II/histidine kinase"/>
    <property type="match status" value="1"/>
</dbReference>
<dbReference type="SUPFAM" id="SSF47384">
    <property type="entry name" value="Homodimeric domain of signal transducing histidine kinase"/>
    <property type="match status" value="1"/>
</dbReference>
<dbReference type="SMART" id="SM00388">
    <property type="entry name" value="HisKA"/>
    <property type="match status" value="1"/>
</dbReference>
<reference evidence="19" key="1">
    <citation type="submission" date="2016-10" db="EMBL/GenBank/DDBJ databases">
        <authorList>
            <person name="Varghese N."/>
            <person name="Submissions S."/>
        </authorList>
    </citation>
    <scope>NUCLEOTIDE SEQUENCE [LARGE SCALE GENOMIC DNA]</scope>
    <source>
        <strain evidence="19">Jip14</strain>
    </source>
</reference>
<evidence type="ECO:0000256" key="9">
    <source>
        <dbReference type="ARBA" id="ARBA00023015"/>
    </source>
</evidence>
<evidence type="ECO:0000256" key="12">
    <source>
        <dbReference type="PROSITE-ProRule" id="PRU00169"/>
    </source>
</evidence>
<dbReference type="InterPro" id="IPR025997">
    <property type="entry name" value="SBP_2_dom"/>
</dbReference>
<sequence>MNSMRKSWRVLCMVLLLLQACSLVDHKPTYRIAFSQCVGSDAWRQTMLEEMKRELSFYPDVEFIYRDAENSSELQIQQLYELRGMHPDLIIISPNEAEPLTPVVDEIFRSGTPVIVTDRKTASGQYNAYVGADNYKIGYMAGQYLATQLGRRGTISEVTGLPGSSAAMERQRGLHDALRPHPGIRLLQQVNGQWLIDVAKAQVVQQVGKLAASDAIFAYNDQMAFGTYQALQQELPGNRIKIVGVDALPGDNNGLHFVAEKVLDASMLYPTGGKECIQTAMAILNRQPYQRENILGTLVVDSANVQLMKLQTDKIISQQRDIDKQQQLFAEQQKIFSNQQRVLNILVVSLVLAVVFAGISFYSLKANWDKNKQLEHQNHEILGQQQRILEMTKEVEQATEAKINFFTNISHEFKTPLSLILVPLEELLKNDKLPEKTNRSLTLIKKNALVLQHLVSQLIDLRRVGYEGLRIKAKRQSLLLFCSNVVQCFRPLAQQKAINLRLENEVLETTLWFDEDLLEKLLYNLLSNAFKFTPQGGEIVLRLVESGEGMLEMQVIDTGIGIAEADLPHLFEPFYQGENHAHGSGIGLTLCKEIVSLHQGHIAVHSEKTQGTTVSISLPLSNGGLDNGSGFSAAQEEVETAGVDTALPLLTHEIEMQLAGSGNIDEMEGDDLKPHSILVVEDHTEMRHFLADKLAEQFTVFMASDAKEGFRQAVEHLPDLILSDVLMPGELGTVLVRKLKSDLRTAVIPVVLLTARGTDEQVRAGLDSLADAYLTKPFNMDHLLVLANNLIGNRKILHRHFSSEVAELRPPSYIAAADKRFLNELAAVVEENIANSELNVDYLCERLATSRIQLYRKVKSLLDCSINDYISARRLRKAKLLLQQSIPVNNVAYQTGFSSPAYFSTAFKNKYGISPSAFKKNVAAAV</sequence>
<dbReference type="Pfam" id="PF02518">
    <property type="entry name" value="HATPase_c"/>
    <property type="match status" value="1"/>
</dbReference>
<dbReference type="InterPro" id="IPR036890">
    <property type="entry name" value="HATPase_C_sf"/>
</dbReference>
<dbReference type="Pfam" id="PF12833">
    <property type="entry name" value="HTH_18"/>
    <property type="match status" value="1"/>
</dbReference>
<feature type="domain" description="HTH araC/xylS-type" evidence="15">
    <location>
        <begin position="823"/>
        <end position="921"/>
    </location>
</feature>
<dbReference type="CDD" id="cd06308">
    <property type="entry name" value="PBP1_sensor_kinase-like"/>
    <property type="match status" value="1"/>
</dbReference>
<dbReference type="CDD" id="cd17574">
    <property type="entry name" value="REC_OmpR"/>
    <property type="match status" value="1"/>
</dbReference>
<dbReference type="PROSITE" id="PS00041">
    <property type="entry name" value="HTH_ARAC_FAMILY_1"/>
    <property type="match status" value="1"/>
</dbReference>
<evidence type="ECO:0000256" key="13">
    <source>
        <dbReference type="SAM" id="Phobius"/>
    </source>
</evidence>
<dbReference type="PRINTS" id="PR00344">
    <property type="entry name" value="BCTRLSENSOR"/>
</dbReference>
<keyword evidence="3 12" id="KW-0597">Phosphoprotein</keyword>
<dbReference type="Gene3D" id="3.30.565.10">
    <property type="entry name" value="Histidine kinase-like ATPase, C-terminal domain"/>
    <property type="match status" value="1"/>
</dbReference>
<keyword evidence="6 18" id="KW-0418">Kinase</keyword>
<keyword evidence="11" id="KW-0804">Transcription</keyword>
<name>A0A1H7PU19_9SPHI</name>
<dbReference type="InterPro" id="IPR018060">
    <property type="entry name" value="HTH_AraC"/>
</dbReference>
<dbReference type="GO" id="GO:0005524">
    <property type="term" value="F:ATP binding"/>
    <property type="evidence" value="ECO:0007669"/>
    <property type="project" value="UniProtKB-KW"/>
</dbReference>
<dbReference type="SUPFAM" id="SSF46689">
    <property type="entry name" value="Homeodomain-like"/>
    <property type="match status" value="1"/>
</dbReference>
<dbReference type="SMART" id="SM00387">
    <property type="entry name" value="HATPase_c"/>
    <property type="match status" value="1"/>
</dbReference>
<dbReference type="InterPro" id="IPR001789">
    <property type="entry name" value="Sig_transdc_resp-reg_receiver"/>
</dbReference>
<dbReference type="EC" id="2.7.13.3" evidence="2"/>
<dbReference type="Gene3D" id="1.10.287.130">
    <property type="match status" value="1"/>
</dbReference>
<gene>
    <name evidence="18" type="ORF">SAMN05421740_10522</name>
</gene>
<dbReference type="Pfam" id="PF13407">
    <property type="entry name" value="Peripla_BP_4"/>
    <property type="match status" value="1"/>
</dbReference>
<feature type="signal peptide" evidence="14">
    <location>
        <begin position="1"/>
        <end position="26"/>
    </location>
</feature>
<dbReference type="Proteomes" id="UP000198916">
    <property type="component" value="Unassembled WGS sequence"/>
</dbReference>
<keyword evidence="5" id="KW-0547">Nucleotide-binding</keyword>
<organism evidence="18 19">
    <name type="scientific">Parapedobacter koreensis</name>
    <dbReference type="NCBI Taxonomy" id="332977"/>
    <lineage>
        <taxon>Bacteria</taxon>
        <taxon>Pseudomonadati</taxon>
        <taxon>Bacteroidota</taxon>
        <taxon>Sphingobacteriia</taxon>
        <taxon>Sphingobacteriales</taxon>
        <taxon>Sphingobacteriaceae</taxon>
        <taxon>Parapedobacter</taxon>
    </lineage>
</organism>
<keyword evidence="4" id="KW-0808">Transferase</keyword>
<dbReference type="InterPro" id="IPR018062">
    <property type="entry name" value="HTH_AraC-typ_CS"/>
</dbReference>
<keyword evidence="14" id="KW-0732">Signal</keyword>
<dbReference type="InterPro" id="IPR036097">
    <property type="entry name" value="HisK_dim/P_sf"/>
</dbReference>
<dbReference type="GO" id="GO:0000155">
    <property type="term" value="F:phosphorelay sensor kinase activity"/>
    <property type="evidence" value="ECO:0007669"/>
    <property type="project" value="InterPro"/>
</dbReference>
<feature type="modified residue" description="4-aspartylphosphate" evidence="12">
    <location>
        <position position="724"/>
    </location>
</feature>
<dbReference type="InterPro" id="IPR003661">
    <property type="entry name" value="HisK_dim/P_dom"/>
</dbReference>
<dbReference type="PROSITE" id="PS51257">
    <property type="entry name" value="PROKAR_LIPOPROTEIN"/>
    <property type="match status" value="1"/>
</dbReference>
<keyword evidence="13" id="KW-1133">Transmembrane helix</keyword>
<dbReference type="Pfam" id="PF00512">
    <property type="entry name" value="HisKA"/>
    <property type="match status" value="1"/>
</dbReference>
<dbReference type="InterPro" id="IPR009057">
    <property type="entry name" value="Homeodomain-like_sf"/>
</dbReference>
<protein>
    <recommendedName>
        <fullName evidence="2">histidine kinase</fullName>
        <ecNumber evidence="2">2.7.13.3</ecNumber>
    </recommendedName>
</protein>
<dbReference type="Gene3D" id="1.10.10.60">
    <property type="entry name" value="Homeodomain-like"/>
    <property type="match status" value="1"/>
</dbReference>
<dbReference type="PANTHER" id="PTHR43547:SF2">
    <property type="entry name" value="HYBRID SIGNAL TRANSDUCTION HISTIDINE KINASE C"/>
    <property type="match status" value="1"/>
</dbReference>
<dbReference type="SMART" id="SM00342">
    <property type="entry name" value="HTH_ARAC"/>
    <property type="match status" value="1"/>
</dbReference>
<evidence type="ECO:0000256" key="11">
    <source>
        <dbReference type="ARBA" id="ARBA00023163"/>
    </source>
</evidence>
<dbReference type="AlphaFoldDB" id="A0A1H7PU19"/>
<evidence type="ECO:0000256" key="5">
    <source>
        <dbReference type="ARBA" id="ARBA00022741"/>
    </source>
</evidence>
<dbReference type="EMBL" id="FNZR01000005">
    <property type="protein sequence ID" value="SEL39320.1"/>
    <property type="molecule type" value="Genomic_DNA"/>
</dbReference>
<dbReference type="InterPro" id="IPR028082">
    <property type="entry name" value="Peripla_BP_I"/>
</dbReference>
<dbReference type="Pfam" id="PF00072">
    <property type="entry name" value="Response_reg"/>
    <property type="match status" value="1"/>
</dbReference>
<keyword evidence="8" id="KW-0902">Two-component regulatory system</keyword>
<dbReference type="InterPro" id="IPR004358">
    <property type="entry name" value="Sig_transdc_His_kin-like_C"/>
</dbReference>
<evidence type="ECO:0000256" key="6">
    <source>
        <dbReference type="ARBA" id="ARBA00022777"/>
    </source>
</evidence>
<accession>A0A1H7PU19</accession>
<keyword evidence="19" id="KW-1185">Reference proteome</keyword>
<keyword evidence="13" id="KW-0812">Transmembrane</keyword>
<keyword evidence="9" id="KW-0805">Transcription regulation</keyword>
<feature type="domain" description="Histidine kinase" evidence="16">
    <location>
        <begin position="408"/>
        <end position="622"/>
    </location>
</feature>
<evidence type="ECO:0000313" key="19">
    <source>
        <dbReference type="Proteomes" id="UP000198916"/>
    </source>
</evidence>
<keyword evidence="13" id="KW-0472">Membrane</keyword>
<dbReference type="SUPFAM" id="SSF52172">
    <property type="entry name" value="CheY-like"/>
    <property type="match status" value="1"/>
</dbReference>
<dbReference type="CDD" id="cd00082">
    <property type="entry name" value="HisKA"/>
    <property type="match status" value="1"/>
</dbReference>
<dbReference type="SMART" id="SM00448">
    <property type="entry name" value="REC"/>
    <property type="match status" value="1"/>
</dbReference>
<evidence type="ECO:0000313" key="18">
    <source>
        <dbReference type="EMBL" id="SEL39320.1"/>
    </source>
</evidence>
<evidence type="ECO:0000256" key="10">
    <source>
        <dbReference type="ARBA" id="ARBA00023125"/>
    </source>
</evidence>
<evidence type="ECO:0000259" key="16">
    <source>
        <dbReference type="PROSITE" id="PS50109"/>
    </source>
</evidence>
<evidence type="ECO:0000256" key="14">
    <source>
        <dbReference type="SAM" id="SignalP"/>
    </source>
</evidence>
<evidence type="ECO:0000256" key="4">
    <source>
        <dbReference type="ARBA" id="ARBA00022679"/>
    </source>
</evidence>
<dbReference type="PROSITE" id="PS50109">
    <property type="entry name" value="HIS_KIN"/>
    <property type="match status" value="1"/>
</dbReference>
<evidence type="ECO:0000256" key="7">
    <source>
        <dbReference type="ARBA" id="ARBA00022840"/>
    </source>
</evidence>
<dbReference type="InterPro" id="IPR005467">
    <property type="entry name" value="His_kinase_dom"/>
</dbReference>
<dbReference type="STRING" id="332977.SAMN05421740_10522"/>
<dbReference type="Gene3D" id="3.40.50.2300">
    <property type="match status" value="3"/>
</dbReference>
<evidence type="ECO:0000256" key="1">
    <source>
        <dbReference type="ARBA" id="ARBA00000085"/>
    </source>
</evidence>
<dbReference type="PANTHER" id="PTHR43547">
    <property type="entry name" value="TWO-COMPONENT HISTIDINE KINASE"/>
    <property type="match status" value="1"/>
</dbReference>
<dbReference type="GO" id="GO:0043565">
    <property type="term" value="F:sequence-specific DNA binding"/>
    <property type="evidence" value="ECO:0007669"/>
    <property type="project" value="InterPro"/>
</dbReference>
<dbReference type="GO" id="GO:0003700">
    <property type="term" value="F:DNA-binding transcription factor activity"/>
    <property type="evidence" value="ECO:0007669"/>
    <property type="project" value="InterPro"/>
</dbReference>
<dbReference type="InterPro" id="IPR003594">
    <property type="entry name" value="HATPase_dom"/>
</dbReference>
<dbReference type="SUPFAM" id="SSF53822">
    <property type="entry name" value="Periplasmic binding protein-like I"/>
    <property type="match status" value="1"/>
</dbReference>
<comment type="catalytic activity">
    <reaction evidence="1">
        <text>ATP + protein L-histidine = ADP + protein N-phospho-L-histidine.</text>
        <dbReference type="EC" id="2.7.13.3"/>
    </reaction>
</comment>
<dbReference type="InterPro" id="IPR011006">
    <property type="entry name" value="CheY-like_superfamily"/>
</dbReference>
<dbReference type="PROSITE" id="PS01124">
    <property type="entry name" value="HTH_ARAC_FAMILY_2"/>
    <property type="match status" value="1"/>
</dbReference>
<evidence type="ECO:0000259" key="17">
    <source>
        <dbReference type="PROSITE" id="PS50110"/>
    </source>
</evidence>
<proteinExistence type="predicted"/>
<evidence type="ECO:0000256" key="3">
    <source>
        <dbReference type="ARBA" id="ARBA00022553"/>
    </source>
</evidence>
<evidence type="ECO:0000256" key="8">
    <source>
        <dbReference type="ARBA" id="ARBA00023012"/>
    </source>
</evidence>